<keyword evidence="2 5" id="KW-0812">Transmembrane</keyword>
<dbReference type="GO" id="GO:0005506">
    <property type="term" value="F:iron ion binding"/>
    <property type="evidence" value="ECO:0007669"/>
    <property type="project" value="InterPro"/>
</dbReference>
<feature type="domain" description="Fatty acid hydroxylase" evidence="6">
    <location>
        <begin position="209"/>
        <end position="348"/>
    </location>
</feature>
<evidence type="ECO:0000313" key="8">
    <source>
        <dbReference type="Proteomes" id="UP000663855"/>
    </source>
</evidence>
<dbReference type="GO" id="GO:0016020">
    <property type="term" value="C:membrane"/>
    <property type="evidence" value="ECO:0007669"/>
    <property type="project" value="UniProtKB-SubCell"/>
</dbReference>
<evidence type="ECO:0000256" key="2">
    <source>
        <dbReference type="ARBA" id="ARBA00022692"/>
    </source>
</evidence>
<comment type="subcellular location">
    <subcellularLocation>
        <location evidence="1">Membrane</location>
    </subcellularLocation>
</comment>
<name>A0A814VH86_9BILA</name>
<proteinExistence type="predicted"/>
<protein>
    <recommendedName>
        <fullName evidence="6">Fatty acid hydroxylase domain-containing protein</fullName>
    </recommendedName>
</protein>
<dbReference type="PANTHER" id="PTHR11863">
    <property type="entry name" value="STEROL DESATURASE"/>
    <property type="match status" value="1"/>
</dbReference>
<keyword evidence="3 5" id="KW-1133">Transmembrane helix</keyword>
<dbReference type="InterPro" id="IPR006694">
    <property type="entry name" value="Fatty_acid_hydroxylase"/>
</dbReference>
<comment type="caution">
    <text evidence="7">The sequence shown here is derived from an EMBL/GenBank/DDBJ whole genome shotgun (WGS) entry which is preliminary data.</text>
</comment>
<dbReference type="Pfam" id="PF04116">
    <property type="entry name" value="FA_hydroxylase"/>
    <property type="match status" value="1"/>
</dbReference>
<organism evidence="7 8">
    <name type="scientific">Rotaria magnacalcarata</name>
    <dbReference type="NCBI Taxonomy" id="392030"/>
    <lineage>
        <taxon>Eukaryota</taxon>
        <taxon>Metazoa</taxon>
        <taxon>Spiralia</taxon>
        <taxon>Gnathifera</taxon>
        <taxon>Rotifera</taxon>
        <taxon>Eurotatoria</taxon>
        <taxon>Bdelloidea</taxon>
        <taxon>Philodinida</taxon>
        <taxon>Philodinidae</taxon>
        <taxon>Rotaria</taxon>
    </lineage>
</organism>
<gene>
    <name evidence="7" type="ORF">CJN711_LOCUS11308</name>
</gene>
<reference evidence="7" key="1">
    <citation type="submission" date="2021-02" db="EMBL/GenBank/DDBJ databases">
        <authorList>
            <person name="Nowell W R."/>
        </authorList>
    </citation>
    <scope>NUCLEOTIDE SEQUENCE</scope>
</reference>
<dbReference type="GO" id="GO:0008610">
    <property type="term" value="P:lipid biosynthetic process"/>
    <property type="evidence" value="ECO:0007669"/>
    <property type="project" value="InterPro"/>
</dbReference>
<sequence length="358" mass="41527">MSSVYTKTIRVQPLDSTADADPQPQPSAPVTYKLRTAANWVKKPFKNRNIWERLATLDLASDRCYIVQPQNPNPPPKLSVWQERVWLAIMIAPALMIQALWYHMVPENSYFHTWHPIVTFIFYHIAFIVFTLNLIAHLTYYMGVYGTFDEHNRPRDYVADKDVYPLIRSVILYTIARTACGLILGGYNRYAPPLLGHTISWAFPIKIGLWLIALDFFFYVYHRAVHTFPFLWKYHSKHHSTKHPTPIQSILAGDIQEIIEIVLIPLGASLVMPLSAHEFWIAQCVLMYVEGMGHSGTRVYWTHPIIGEVLRPFKMEITIEDHDLHHRLGKSGKNYGKQSRIFDRIFNTISERIEGIEK</sequence>
<dbReference type="GO" id="GO:0016491">
    <property type="term" value="F:oxidoreductase activity"/>
    <property type="evidence" value="ECO:0007669"/>
    <property type="project" value="InterPro"/>
</dbReference>
<feature type="transmembrane region" description="Helical" evidence="5">
    <location>
        <begin position="117"/>
        <end position="142"/>
    </location>
</feature>
<feature type="transmembrane region" description="Helical" evidence="5">
    <location>
        <begin position="163"/>
        <end position="187"/>
    </location>
</feature>
<evidence type="ECO:0000259" key="6">
    <source>
        <dbReference type="Pfam" id="PF04116"/>
    </source>
</evidence>
<feature type="transmembrane region" description="Helical" evidence="5">
    <location>
        <begin position="85"/>
        <end position="105"/>
    </location>
</feature>
<dbReference type="Proteomes" id="UP000663855">
    <property type="component" value="Unassembled WGS sequence"/>
</dbReference>
<dbReference type="AlphaFoldDB" id="A0A814VH86"/>
<dbReference type="EMBL" id="CAJNOV010004796">
    <property type="protein sequence ID" value="CAF1187050.1"/>
    <property type="molecule type" value="Genomic_DNA"/>
</dbReference>
<evidence type="ECO:0000256" key="5">
    <source>
        <dbReference type="SAM" id="Phobius"/>
    </source>
</evidence>
<feature type="transmembrane region" description="Helical" evidence="5">
    <location>
        <begin position="199"/>
        <end position="221"/>
    </location>
</feature>
<accession>A0A814VH86</accession>
<evidence type="ECO:0000256" key="4">
    <source>
        <dbReference type="ARBA" id="ARBA00023136"/>
    </source>
</evidence>
<keyword evidence="4 5" id="KW-0472">Membrane</keyword>
<evidence type="ECO:0000256" key="3">
    <source>
        <dbReference type="ARBA" id="ARBA00022989"/>
    </source>
</evidence>
<evidence type="ECO:0000256" key="1">
    <source>
        <dbReference type="ARBA" id="ARBA00004370"/>
    </source>
</evidence>
<evidence type="ECO:0000313" key="7">
    <source>
        <dbReference type="EMBL" id="CAF1187050.1"/>
    </source>
</evidence>
<dbReference type="InterPro" id="IPR050307">
    <property type="entry name" value="Sterol_Desaturase_Related"/>
</dbReference>